<evidence type="ECO:0000313" key="1">
    <source>
        <dbReference type="EMBL" id="EYC10017.1"/>
    </source>
</evidence>
<organism evidence="1 2">
    <name type="scientific">Ancylostoma ceylanicum</name>
    <dbReference type="NCBI Taxonomy" id="53326"/>
    <lineage>
        <taxon>Eukaryota</taxon>
        <taxon>Metazoa</taxon>
        <taxon>Ecdysozoa</taxon>
        <taxon>Nematoda</taxon>
        <taxon>Chromadorea</taxon>
        <taxon>Rhabditida</taxon>
        <taxon>Rhabditina</taxon>
        <taxon>Rhabditomorpha</taxon>
        <taxon>Strongyloidea</taxon>
        <taxon>Ancylostomatidae</taxon>
        <taxon>Ancylostomatinae</taxon>
        <taxon>Ancylostoma</taxon>
    </lineage>
</organism>
<dbReference type="AlphaFoldDB" id="A0A016U5B2"/>
<keyword evidence="2" id="KW-1185">Reference proteome</keyword>
<protein>
    <submittedName>
        <fullName evidence="1">Uncharacterized protein</fullName>
    </submittedName>
</protein>
<gene>
    <name evidence="1" type="primary">Acey_s0058.g2944</name>
    <name evidence="1" type="ORF">Y032_0058g2944</name>
</gene>
<reference evidence="2" key="1">
    <citation type="journal article" date="2015" name="Nat. Genet.">
        <title>The genome and transcriptome of the zoonotic hookworm Ancylostoma ceylanicum identify infection-specific gene families.</title>
        <authorList>
            <person name="Schwarz E.M."/>
            <person name="Hu Y."/>
            <person name="Antoshechkin I."/>
            <person name="Miller M.M."/>
            <person name="Sternberg P.W."/>
            <person name="Aroian R.V."/>
        </authorList>
    </citation>
    <scope>NUCLEOTIDE SEQUENCE</scope>
    <source>
        <strain evidence="2">HY135</strain>
    </source>
</reference>
<evidence type="ECO:0000313" key="2">
    <source>
        <dbReference type="Proteomes" id="UP000024635"/>
    </source>
</evidence>
<proteinExistence type="predicted"/>
<dbReference type="EMBL" id="JARK01001394">
    <property type="protein sequence ID" value="EYC10017.1"/>
    <property type="molecule type" value="Genomic_DNA"/>
</dbReference>
<accession>A0A016U5B2</accession>
<dbReference type="Proteomes" id="UP000024635">
    <property type="component" value="Unassembled WGS sequence"/>
</dbReference>
<name>A0A016U5B2_9BILA</name>
<sequence>MLHDDFAGDKVKETNKCVYFEKKQQTKINWRSGSQHGVTIIVGHTVRIILQKLENDYSWVSATLRR</sequence>
<comment type="caution">
    <text evidence="1">The sequence shown here is derived from an EMBL/GenBank/DDBJ whole genome shotgun (WGS) entry which is preliminary data.</text>
</comment>